<accession>A0A087TKU1</accession>
<evidence type="ECO:0000256" key="1">
    <source>
        <dbReference type="SAM" id="MobiDB-lite"/>
    </source>
</evidence>
<evidence type="ECO:0000313" key="3">
    <source>
        <dbReference type="Proteomes" id="UP000054359"/>
    </source>
</evidence>
<feature type="compositionally biased region" description="Polar residues" evidence="1">
    <location>
        <begin position="108"/>
        <end position="119"/>
    </location>
</feature>
<gene>
    <name evidence="2" type="ORF">X975_16345</name>
</gene>
<name>A0A087TKU1_STEMI</name>
<dbReference type="AlphaFoldDB" id="A0A087TKU1"/>
<keyword evidence="3" id="KW-1185">Reference proteome</keyword>
<organism evidence="2 3">
    <name type="scientific">Stegodyphus mimosarum</name>
    <name type="common">African social velvet spider</name>
    <dbReference type="NCBI Taxonomy" id="407821"/>
    <lineage>
        <taxon>Eukaryota</taxon>
        <taxon>Metazoa</taxon>
        <taxon>Ecdysozoa</taxon>
        <taxon>Arthropoda</taxon>
        <taxon>Chelicerata</taxon>
        <taxon>Arachnida</taxon>
        <taxon>Araneae</taxon>
        <taxon>Araneomorphae</taxon>
        <taxon>Entelegynae</taxon>
        <taxon>Eresoidea</taxon>
        <taxon>Eresidae</taxon>
        <taxon>Stegodyphus</taxon>
    </lineage>
</organism>
<feature type="compositionally biased region" description="Basic residues" evidence="1">
    <location>
        <begin position="125"/>
        <end position="135"/>
    </location>
</feature>
<reference evidence="2 3" key="1">
    <citation type="submission" date="2013-11" db="EMBL/GenBank/DDBJ databases">
        <title>Genome sequencing of Stegodyphus mimosarum.</title>
        <authorList>
            <person name="Bechsgaard J."/>
        </authorList>
    </citation>
    <scope>NUCLEOTIDE SEQUENCE [LARGE SCALE GENOMIC DNA]</scope>
</reference>
<proteinExistence type="predicted"/>
<feature type="non-terminal residue" evidence="2">
    <location>
        <position position="231"/>
    </location>
</feature>
<feature type="region of interest" description="Disordered" evidence="1">
    <location>
        <begin position="108"/>
        <end position="147"/>
    </location>
</feature>
<dbReference type="EMBL" id="KK115682">
    <property type="protein sequence ID" value="KFM65730.1"/>
    <property type="molecule type" value="Genomic_DNA"/>
</dbReference>
<sequence>MTGRAGEDGVSPEKKPISVVGDDARHFVKHTIPVDVRSFIRRCLCNASKDIPVFDTHKVNATDNINNIPKVSVTDDIINVPNCSVISNASPITDNSNKGMANTVVQSKNATENTQIPSTSDSIKPKRSSIKRSKRSITQTQDTGGFKLPRNAARASKLIKNNIEISTSNKFEKLDDEINAENVIETDVEILEVTPPKIQPIMAKPDIKYSELLKKMKGKVYGEFLKIFPSQ</sequence>
<dbReference type="Proteomes" id="UP000054359">
    <property type="component" value="Unassembled WGS sequence"/>
</dbReference>
<protein>
    <submittedName>
        <fullName evidence="2">Uncharacterized protein</fullName>
    </submittedName>
</protein>
<evidence type="ECO:0000313" key="2">
    <source>
        <dbReference type="EMBL" id="KFM65730.1"/>
    </source>
</evidence>